<feature type="transmembrane region" description="Helical" evidence="8">
    <location>
        <begin position="12"/>
        <end position="30"/>
    </location>
</feature>
<evidence type="ECO:0000313" key="9">
    <source>
        <dbReference type="EMBL" id="GAA0755439.1"/>
    </source>
</evidence>
<keyword evidence="4" id="KW-1003">Cell membrane</keyword>
<comment type="caution">
    <text evidence="9">The sequence shown here is derived from an EMBL/GenBank/DDBJ whole genome shotgun (WGS) entry which is preliminary data.</text>
</comment>
<protein>
    <submittedName>
        <fullName evidence="9">AI-2E family transporter YdiK</fullName>
    </submittedName>
</protein>
<evidence type="ECO:0000256" key="1">
    <source>
        <dbReference type="ARBA" id="ARBA00004651"/>
    </source>
</evidence>
<evidence type="ECO:0000256" key="4">
    <source>
        <dbReference type="ARBA" id="ARBA00022475"/>
    </source>
</evidence>
<comment type="subcellular location">
    <subcellularLocation>
        <location evidence="1">Cell membrane</location>
        <topology evidence="1">Multi-pass membrane protein</topology>
    </subcellularLocation>
</comment>
<feature type="transmembrane region" description="Helical" evidence="8">
    <location>
        <begin position="36"/>
        <end position="52"/>
    </location>
</feature>
<keyword evidence="5 8" id="KW-0812">Transmembrane</keyword>
<reference evidence="9 10" key="1">
    <citation type="journal article" date="2019" name="Int. J. Syst. Evol. Microbiol.">
        <title>The Global Catalogue of Microorganisms (GCM) 10K type strain sequencing project: providing services to taxonomists for standard genome sequencing and annotation.</title>
        <authorList>
            <consortium name="The Broad Institute Genomics Platform"/>
            <consortium name="The Broad Institute Genome Sequencing Center for Infectious Disease"/>
            <person name="Wu L."/>
            <person name="Ma J."/>
        </authorList>
    </citation>
    <scope>NUCLEOTIDE SEQUENCE [LARGE SCALE GENOMIC DNA]</scope>
    <source>
        <strain evidence="9 10">JCM 15503</strain>
    </source>
</reference>
<organism evidence="9 10">
    <name type="scientific">Ideonella azotifigens</name>
    <dbReference type="NCBI Taxonomy" id="513160"/>
    <lineage>
        <taxon>Bacteria</taxon>
        <taxon>Pseudomonadati</taxon>
        <taxon>Pseudomonadota</taxon>
        <taxon>Betaproteobacteria</taxon>
        <taxon>Burkholderiales</taxon>
        <taxon>Sphaerotilaceae</taxon>
        <taxon>Ideonella</taxon>
    </lineage>
</organism>
<dbReference type="EMBL" id="BAAAEW010000022">
    <property type="protein sequence ID" value="GAA0755439.1"/>
    <property type="molecule type" value="Genomic_DNA"/>
</dbReference>
<dbReference type="RefSeq" id="WP_141289934.1">
    <property type="nucleotide sequence ID" value="NZ_BAAAEW010000022.1"/>
</dbReference>
<feature type="transmembrane region" description="Helical" evidence="8">
    <location>
        <begin position="64"/>
        <end position="89"/>
    </location>
</feature>
<keyword evidence="10" id="KW-1185">Reference proteome</keyword>
<evidence type="ECO:0000256" key="2">
    <source>
        <dbReference type="ARBA" id="ARBA00009773"/>
    </source>
</evidence>
<evidence type="ECO:0000256" key="5">
    <source>
        <dbReference type="ARBA" id="ARBA00022692"/>
    </source>
</evidence>
<comment type="similarity">
    <text evidence="2">Belongs to the autoinducer-2 exporter (AI-2E) (TC 2.A.86) family.</text>
</comment>
<feature type="transmembrane region" description="Helical" evidence="8">
    <location>
        <begin position="158"/>
        <end position="180"/>
    </location>
</feature>
<dbReference type="Proteomes" id="UP001500279">
    <property type="component" value="Unassembled WGS sequence"/>
</dbReference>
<feature type="transmembrane region" description="Helical" evidence="8">
    <location>
        <begin position="250"/>
        <end position="272"/>
    </location>
</feature>
<keyword evidence="3" id="KW-0813">Transport</keyword>
<dbReference type="PANTHER" id="PTHR21716:SF67">
    <property type="entry name" value="TRANSPORT PROTEIN YDIK-RELATED"/>
    <property type="match status" value="1"/>
</dbReference>
<accession>A0ABN1K5H1</accession>
<evidence type="ECO:0000256" key="8">
    <source>
        <dbReference type="SAM" id="Phobius"/>
    </source>
</evidence>
<dbReference type="InterPro" id="IPR002549">
    <property type="entry name" value="AI-2E-like"/>
</dbReference>
<evidence type="ECO:0000256" key="7">
    <source>
        <dbReference type="ARBA" id="ARBA00023136"/>
    </source>
</evidence>
<keyword evidence="7 8" id="KW-0472">Membrane</keyword>
<keyword evidence="6 8" id="KW-1133">Transmembrane helix</keyword>
<name>A0ABN1K5H1_9BURK</name>
<dbReference type="NCBIfam" id="NF008216">
    <property type="entry name" value="PRK10983.1"/>
    <property type="match status" value="1"/>
</dbReference>
<gene>
    <name evidence="9" type="primary">ydiK</name>
    <name evidence="9" type="ORF">GCM10009107_32910</name>
</gene>
<dbReference type="PANTHER" id="PTHR21716">
    <property type="entry name" value="TRANSMEMBRANE PROTEIN"/>
    <property type="match status" value="1"/>
</dbReference>
<evidence type="ECO:0000256" key="6">
    <source>
        <dbReference type="ARBA" id="ARBA00022989"/>
    </source>
</evidence>
<dbReference type="Pfam" id="PF01594">
    <property type="entry name" value="AI-2E_transport"/>
    <property type="match status" value="1"/>
</dbReference>
<proteinExistence type="inferred from homology"/>
<evidence type="ECO:0000313" key="10">
    <source>
        <dbReference type="Proteomes" id="UP001500279"/>
    </source>
</evidence>
<feature type="transmembrane region" description="Helical" evidence="8">
    <location>
        <begin position="308"/>
        <end position="341"/>
    </location>
</feature>
<feature type="transmembrane region" description="Helical" evidence="8">
    <location>
        <begin position="278"/>
        <end position="296"/>
    </location>
</feature>
<sequence length="356" mass="37961">MPAHRSSDLPRQLLSILALLALIATGVWVLRPFIAPLIWATMIVVSTWPLMVRLEARLKGRRTLAVALMLVALLLLFFVPITAALVTLVDHADEAVEWVRSLPLDKLAAPPDWVAELPVVGARLAQLWRESAEAGASALLAKLSPYAGSMARNILSEAGALGMIGLQFLMTMLICGVLYAHAESAADLCRRFARRLAGPRGVEMVQLAAMSVRGVALGVVITAVAQALLGGLGLLVAGVPGVSLLTTIMFVLTIAQIGPFPVLLLACGWLFWKGHTGWAIALFVWSLLVGTLDNVLRPWLIRKGADLPLLLIFTGVVGGLIAFGLIGIFLGPVVLAITYTLMGAWVDEVPDEDNPA</sequence>
<evidence type="ECO:0000256" key="3">
    <source>
        <dbReference type="ARBA" id="ARBA00022448"/>
    </source>
</evidence>